<organism evidence="6 7">
    <name type="scientific">Magallana gigas</name>
    <name type="common">Pacific oyster</name>
    <name type="synonym">Crassostrea gigas</name>
    <dbReference type="NCBI Taxonomy" id="29159"/>
    <lineage>
        <taxon>Eukaryota</taxon>
        <taxon>Metazoa</taxon>
        <taxon>Spiralia</taxon>
        <taxon>Lophotrochozoa</taxon>
        <taxon>Mollusca</taxon>
        <taxon>Bivalvia</taxon>
        <taxon>Autobranchia</taxon>
        <taxon>Pteriomorphia</taxon>
        <taxon>Ostreida</taxon>
        <taxon>Ostreoidea</taxon>
        <taxon>Ostreidae</taxon>
        <taxon>Magallana</taxon>
    </lineage>
</organism>
<comment type="subcellular location">
    <subcellularLocation>
        <location evidence="1">Membrane</location>
        <topology evidence="1">Multi-pass membrane protein</topology>
    </subcellularLocation>
</comment>
<keyword evidence="4 5" id="KW-0472">Membrane</keyword>
<sequence length="322" mass="37351">MDTLRRTFRRRHRKDYSEINPMLKYFLFFENFLIWLVGLAMTAIGAYVLYIKKKVVKDAFDFFLDPSTLMTTGGAIVVFITFFGCMGALRENVCFLKTYNYILGFIFFGEMALIILIFVFYYVPESRDKLGIFPEKSLSEAIGKYGVEDDDDMVNLIDNIQKTLQCCGMDNTDDGYRGWAKNIYYNCSESNNSPEACSVPHSCCKIKPGEEINILCGRKVMQYDKNGIIMDGPYISRINKEGCVKSLGTWIQTNAMVLGGILLGILLPQMFVMCMSRSLRDQIKIQKSKWNRPKRYHDNRAFERERERERERDVILQNVSFL</sequence>
<evidence type="ECO:0008006" key="8">
    <source>
        <dbReference type="Google" id="ProtNLM"/>
    </source>
</evidence>
<protein>
    <recommendedName>
        <fullName evidence="8">Tetraspanin</fullName>
    </recommendedName>
</protein>
<dbReference type="Gene3D" id="1.10.1450.10">
    <property type="entry name" value="Tetraspanin"/>
    <property type="match status" value="1"/>
</dbReference>
<dbReference type="PANTHER" id="PTHR19282:SF456">
    <property type="entry name" value="CD63 MOLECULE"/>
    <property type="match status" value="1"/>
</dbReference>
<evidence type="ECO:0000313" key="7">
    <source>
        <dbReference type="Proteomes" id="UP000005408"/>
    </source>
</evidence>
<proteinExistence type="predicted"/>
<dbReference type="Pfam" id="PF00335">
    <property type="entry name" value="Tetraspanin"/>
    <property type="match status" value="1"/>
</dbReference>
<dbReference type="AlphaFoldDB" id="A0A8W8J2K0"/>
<accession>A0A8W8J2K0</accession>
<dbReference type="PANTHER" id="PTHR19282">
    <property type="entry name" value="TETRASPANIN"/>
    <property type="match status" value="1"/>
</dbReference>
<feature type="transmembrane region" description="Helical" evidence="5">
    <location>
        <begin position="101"/>
        <end position="123"/>
    </location>
</feature>
<feature type="transmembrane region" description="Helical" evidence="5">
    <location>
        <begin position="255"/>
        <end position="275"/>
    </location>
</feature>
<feature type="transmembrane region" description="Helical" evidence="5">
    <location>
        <begin position="21"/>
        <end position="49"/>
    </location>
</feature>
<keyword evidence="3 5" id="KW-1133">Transmembrane helix</keyword>
<evidence type="ECO:0000256" key="1">
    <source>
        <dbReference type="ARBA" id="ARBA00004141"/>
    </source>
</evidence>
<dbReference type="InterPro" id="IPR018499">
    <property type="entry name" value="Tetraspanin/Peripherin"/>
</dbReference>
<evidence type="ECO:0000313" key="6">
    <source>
        <dbReference type="EnsemblMetazoa" id="G16453.2:cds"/>
    </source>
</evidence>
<dbReference type="PRINTS" id="PR00259">
    <property type="entry name" value="TMFOUR"/>
</dbReference>
<dbReference type="GO" id="GO:0005886">
    <property type="term" value="C:plasma membrane"/>
    <property type="evidence" value="ECO:0007669"/>
    <property type="project" value="TreeGrafter"/>
</dbReference>
<dbReference type="EnsemblMetazoa" id="G16453.2">
    <property type="protein sequence ID" value="G16453.2:cds"/>
    <property type="gene ID" value="G16453"/>
</dbReference>
<reference evidence="6" key="1">
    <citation type="submission" date="2022-08" db="UniProtKB">
        <authorList>
            <consortium name="EnsemblMetazoa"/>
        </authorList>
    </citation>
    <scope>IDENTIFICATION</scope>
    <source>
        <strain evidence="6">05x7-T-G4-1.051#20</strain>
    </source>
</reference>
<name>A0A8W8J2K0_MAGGI</name>
<dbReference type="Proteomes" id="UP000005408">
    <property type="component" value="Unassembled WGS sequence"/>
</dbReference>
<dbReference type="SUPFAM" id="SSF48652">
    <property type="entry name" value="Tetraspanin"/>
    <property type="match status" value="1"/>
</dbReference>
<dbReference type="InterPro" id="IPR008952">
    <property type="entry name" value="Tetraspanin_EC2_sf"/>
</dbReference>
<evidence type="ECO:0000256" key="4">
    <source>
        <dbReference type="ARBA" id="ARBA00023136"/>
    </source>
</evidence>
<keyword evidence="2 5" id="KW-0812">Transmembrane</keyword>
<evidence type="ECO:0000256" key="3">
    <source>
        <dbReference type="ARBA" id="ARBA00022989"/>
    </source>
</evidence>
<evidence type="ECO:0000256" key="5">
    <source>
        <dbReference type="SAM" id="Phobius"/>
    </source>
</evidence>
<feature type="transmembrane region" description="Helical" evidence="5">
    <location>
        <begin position="69"/>
        <end position="89"/>
    </location>
</feature>
<evidence type="ECO:0000256" key="2">
    <source>
        <dbReference type="ARBA" id="ARBA00022692"/>
    </source>
</evidence>
<keyword evidence="7" id="KW-1185">Reference proteome</keyword>